<keyword evidence="4 8" id="KW-0812">Transmembrane</keyword>
<evidence type="ECO:0000256" key="4">
    <source>
        <dbReference type="ARBA" id="ARBA00022692"/>
    </source>
</evidence>
<dbReference type="PANTHER" id="PTHR30347:SF1">
    <property type="entry name" value="MECHANOSENSITIVE CHANNEL MSCK"/>
    <property type="match status" value="1"/>
</dbReference>
<keyword evidence="7" id="KW-0175">Coiled coil</keyword>
<keyword evidence="3" id="KW-1003">Cell membrane</keyword>
<evidence type="ECO:0000256" key="8">
    <source>
        <dbReference type="SAM" id="Phobius"/>
    </source>
</evidence>
<accession>A0A177NE61</accession>
<sequence length="778" mass="87110">MLLLVAVPAAAIPSMGLNGLKKSSSDNINLAQADFDPGTLKNEVEKKLVTAKQKLAAMSTVDEPVQDMADMVGKDMNIPRRVLLKQLIYLYEGQLERLTYLKFSQSNRITYEKEASNWVGFEDQLSPSFLLADNLRDSVARLNKNINEIESLDSVDSQVEAYLLSMIQATNIKFRQADEALQHAKDGSEQQAGLRRKRDQLELENQLNLARALVFQIEIRIKHESALETRARLLLANKQLAYVSGKVELTKEEADQVYVRIEKEKQRIHAEIQQAIKELEVSKRQNTAGLDSESTTLQQSHFISLKNIDIKLQVLNRILSYLDLQQEIWAQRWAYAKISDRKKASEAYALIRKHQGILQTIYQYILLHRRQTIALLTDQANNNIAEQVTAPQDLAKPSAAPDFDQVISYSRLLGVVESTENLLARFKADLDVKFAVKSLQDTFEDALFSTSEFFAAVWSFELFAIQDTIEVDGQHLVSQNSVTVSKVVTALAILIIGYWMALKLSRYAEAVAVKRFNLDASLARIATRWIFFLEVLLLVIISMLVVRIPLTVFAFMGGAVAIGAGFGMQNLLKNLISGLMLLIERPFRPGDLVEVGGVRGRITDIGVRSSNILDANGIETIIPNSTFIEQNVTNWTLSDQVIRTVIKVGVAYGSSTKETSRILLEEANRHGLVLENPAPQVLFEDFGDDSLLFGLYVWVQLKVDVSWKAIASDLRFMINRSLSEHGIVIAFPQRDIHLDTSRPLEVRVVSEAVAASTLVSNQPIGDESAKQQPPHLPG</sequence>
<dbReference type="InterPro" id="IPR010920">
    <property type="entry name" value="LSM_dom_sf"/>
</dbReference>
<protein>
    <recommendedName>
        <fullName evidence="13">Mechanosensitive ion channel protein MscS</fullName>
    </recommendedName>
</protein>
<feature type="transmembrane region" description="Helical" evidence="8">
    <location>
        <begin position="525"/>
        <end position="546"/>
    </location>
</feature>
<dbReference type="GO" id="GO:0005886">
    <property type="term" value="C:plasma membrane"/>
    <property type="evidence" value="ECO:0007669"/>
    <property type="project" value="UniProtKB-SubCell"/>
</dbReference>
<comment type="caution">
    <text evidence="11">The sequence shown here is derived from an EMBL/GenBank/DDBJ whole genome shotgun (WGS) entry which is preliminary data.</text>
</comment>
<proteinExistence type="inferred from homology"/>
<dbReference type="InterPro" id="IPR023408">
    <property type="entry name" value="MscS_beta-dom_sf"/>
</dbReference>
<evidence type="ECO:0000256" key="7">
    <source>
        <dbReference type="SAM" id="Coils"/>
    </source>
</evidence>
<comment type="similarity">
    <text evidence="2">Belongs to the MscS (TC 1.A.23) family.</text>
</comment>
<dbReference type="InterPro" id="IPR006685">
    <property type="entry name" value="MscS_channel_2nd"/>
</dbReference>
<dbReference type="Gene3D" id="3.30.70.100">
    <property type="match status" value="1"/>
</dbReference>
<dbReference type="Pfam" id="PF21082">
    <property type="entry name" value="MS_channel_3rd"/>
    <property type="match status" value="1"/>
</dbReference>
<reference evidence="11 12" key="1">
    <citation type="submission" date="2016-03" db="EMBL/GenBank/DDBJ databases">
        <authorList>
            <person name="Ploux O."/>
        </authorList>
    </citation>
    <scope>NUCLEOTIDE SEQUENCE [LARGE SCALE GENOMIC DNA]</scope>
    <source>
        <strain evidence="11 12">R-45370</strain>
    </source>
</reference>
<dbReference type="AlphaFoldDB" id="A0A177NE61"/>
<name>A0A177NE61_9GAMM</name>
<dbReference type="Pfam" id="PF00924">
    <property type="entry name" value="MS_channel_2nd"/>
    <property type="match status" value="1"/>
</dbReference>
<keyword evidence="6 8" id="KW-0472">Membrane</keyword>
<dbReference type="InterPro" id="IPR011066">
    <property type="entry name" value="MscS_channel_C_sf"/>
</dbReference>
<dbReference type="PANTHER" id="PTHR30347">
    <property type="entry name" value="POTASSIUM CHANNEL RELATED"/>
    <property type="match status" value="1"/>
</dbReference>
<evidence type="ECO:0000256" key="6">
    <source>
        <dbReference type="ARBA" id="ARBA00023136"/>
    </source>
</evidence>
<dbReference type="InterPro" id="IPR011014">
    <property type="entry name" value="MscS_channel_TM-2"/>
</dbReference>
<organism evidence="11 12">
    <name type="scientific">Methylomonas lenta</name>
    <dbReference type="NCBI Taxonomy" id="980561"/>
    <lineage>
        <taxon>Bacteria</taxon>
        <taxon>Pseudomonadati</taxon>
        <taxon>Pseudomonadota</taxon>
        <taxon>Gammaproteobacteria</taxon>
        <taxon>Methylococcales</taxon>
        <taxon>Methylococcaceae</taxon>
        <taxon>Methylomonas</taxon>
    </lineage>
</organism>
<evidence type="ECO:0000256" key="2">
    <source>
        <dbReference type="ARBA" id="ARBA00008017"/>
    </source>
</evidence>
<keyword evidence="5 8" id="KW-1133">Transmembrane helix</keyword>
<evidence type="ECO:0000313" key="12">
    <source>
        <dbReference type="Proteomes" id="UP000078476"/>
    </source>
</evidence>
<dbReference type="InterPro" id="IPR052702">
    <property type="entry name" value="MscS-like_channel"/>
</dbReference>
<dbReference type="EMBL" id="LUUI01000098">
    <property type="protein sequence ID" value="OAI16141.1"/>
    <property type="molecule type" value="Genomic_DNA"/>
</dbReference>
<dbReference type="InterPro" id="IPR049278">
    <property type="entry name" value="MS_channel_C"/>
</dbReference>
<evidence type="ECO:0000259" key="10">
    <source>
        <dbReference type="Pfam" id="PF21082"/>
    </source>
</evidence>
<feature type="domain" description="Mechanosensitive ion channel MscS" evidence="9">
    <location>
        <begin position="570"/>
        <end position="636"/>
    </location>
</feature>
<dbReference type="Gene3D" id="1.10.287.1260">
    <property type="match status" value="1"/>
</dbReference>
<gene>
    <name evidence="11" type="ORF">A1359_08995</name>
</gene>
<evidence type="ECO:0008006" key="13">
    <source>
        <dbReference type="Google" id="ProtNLM"/>
    </source>
</evidence>
<evidence type="ECO:0000256" key="3">
    <source>
        <dbReference type="ARBA" id="ARBA00022475"/>
    </source>
</evidence>
<dbReference type="Gene3D" id="2.30.30.60">
    <property type="match status" value="1"/>
</dbReference>
<evidence type="ECO:0000256" key="1">
    <source>
        <dbReference type="ARBA" id="ARBA00004651"/>
    </source>
</evidence>
<evidence type="ECO:0000259" key="9">
    <source>
        <dbReference type="Pfam" id="PF00924"/>
    </source>
</evidence>
<dbReference type="SUPFAM" id="SSF50182">
    <property type="entry name" value="Sm-like ribonucleoproteins"/>
    <property type="match status" value="1"/>
</dbReference>
<feature type="transmembrane region" description="Helical" evidence="8">
    <location>
        <begin position="552"/>
        <end position="572"/>
    </location>
</feature>
<dbReference type="RefSeq" id="WP_066981865.1">
    <property type="nucleotide sequence ID" value="NZ_LUUI01000098.1"/>
</dbReference>
<evidence type="ECO:0000313" key="11">
    <source>
        <dbReference type="EMBL" id="OAI16141.1"/>
    </source>
</evidence>
<comment type="subcellular location">
    <subcellularLocation>
        <location evidence="1">Cell membrane</location>
        <topology evidence="1">Multi-pass membrane protein</topology>
    </subcellularLocation>
</comment>
<evidence type="ECO:0000256" key="5">
    <source>
        <dbReference type="ARBA" id="ARBA00022989"/>
    </source>
</evidence>
<dbReference type="SUPFAM" id="SSF82861">
    <property type="entry name" value="Mechanosensitive channel protein MscS (YggB), transmembrane region"/>
    <property type="match status" value="1"/>
</dbReference>
<dbReference type="Proteomes" id="UP000078476">
    <property type="component" value="Unassembled WGS sequence"/>
</dbReference>
<feature type="coiled-coil region" evidence="7">
    <location>
        <begin position="251"/>
        <end position="285"/>
    </location>
</feature>
<keyword evidence="12" id="KW-1185">Reference proteome</keyword>
<feature type="domain" description="Mechanosensitive ion channel MscS C-terminal" evidence="10">
    <location>
        <begin position="645"/>
        <end position="729"/>
    </location>
</feature>
<dbReference type="SUPFAM" id="SSF82689">
    <property type="entry name" value="Mechanosensitive channel protein MscS (YggB), C-terminal domain"/>
    <property type="match status" value="1"/>
</dbReference>
<dbReference type="GO" id="GO:0008381">
    <property type="term" value="F:mechanosensitive monoatomic ion channel activity"/>
    <property type="evidence" value="ECO:0007669"/>
    <property type="project" value="UniProtKB-ARBA"/>
</dbReference>